<comment type="caution">
    <text evidence="3">The sequence shown here is derived from an EMBL/GenBank/DDBJ whole genome shotgun (WGS) entry which is preliminary data.</text>
</comment>
<dbReference type="InterPro" id="IPR009061">
    <property type="entry name" value="DNA-bd_dom_put_sf"/>
</dbReference>
<evidence type="ECO:0000256" key="1">
    <source>
        <dbReference type="SAM" id="MobiDB-lite"/>
    </source>
</evidence>
<dbReference type="InParanoid" id="A0A0D2J358"/>
<accession>A0A0D2J358</accession>
<gene>
    <name evidence="3" type="ORF">X474_18615</name>
</gene>
<feature type="compositionally biased region" description="Polar residues" evidence="1">
    <location>
        <begin position="10"/>
        <end position="22"/>
    </location>
</feature>
<evidence type="ECO:0000259" key="2">
    <source>
        <dbReference type="Pfam" id="PF12728"/>
    </source>
</evidence>
<dbReference type="InterPro" id="IPR041657">
    <property type="entry name" value="HTH_17"/>
</dbReference>
<feature type="domain" description="Helix-turn-helix" evidence="2">
    <location>
        <begin position="191"/>
        <end position="241"/>
    </location>
</feature>
<proteinExistence type="predicted"/>
<sequence length="249" mass="28763">MACKDRASVKISSLNQETDASNPNPELELFDCPYATFPAKVSLRHCQSRLNLAERIVKHSYFYQKYLLGNQPEDNLSEGDLLKCLQCEKNPQRHLYVGRGWEVFHGYKLPAKEGLYLEPVLTNAQLLSEYGFSAQEAEDLRQKAGLPFFEVQGEFYYRREQVSHWLYRRFGKNSPFKPQAGEDAGPEVPELFTVADLARMFRVAMETVRHWHRIGRLPPAQKLGRRLLWPKEEVEAFAGERKAVKKNGD</sequence>
<name>A0A0D2J358_9BACT</name>
<protein>
    <recommendedName>
        <fullName evidence="2">Helix-turn-helix domain-containing protein</fullName>
    </recommendedName>
</protein>
<evidence type="ECO:0000313" key="3">
    <source>
        <dbReference type="EMBL" id="KIX12619.1"/>
    </source>
</evidence>
<dbReference type="AlphaFoldDB" id="A0A0D2J358"/>
<dbReference type="Proteomes" id="UP000032233">
    <property type="component" value="Unassembled WGS sequence"/>
</dbReference>
<dbReference type="EMBL" id="AZAC01000029">
    <property type="protein sequence ID" value="KIX12619.1"/>
    <property type="molecule type" value="Genomic_DNA"/>
</dbReference>
<dbReference type="Pfam" id="PF12728">
    <property type="entry name" value="HTH_17"/>
    <property type="match status" value="1"/>
</dbReference>
<dbReference type="SUPFAM" id="SSF46955">
    <property type="entry name" value="Putative DNA-binding domain"/>
    <property type="match status" value="1"/>
</dbReference>
<organism evidence="3 4">
    <name type="scientific">Dethiosulfatarculus sandiegensis</name>
    <dbReference type="NCBI Taxonomy" id="1429043"/>
    <lineage>
        <taxon>Bacteria</taxon>
        <taxon>Pseudomonadati</taxon>
        <taxon>Thermodesulfobacteriota</taxon>
        <taxon>Desulfarculia</taxon>
        <taxon>Desulfarculales</taxon>
        <taxon>Desulfarculaceae</taxon>
        <taxon>Dethiosulfatarculus</taxon>
    </lineage>
</organism>
<dbReference type="OrthoDB" id="4330189at2"/>
<reference evidence="3 4" key="1">
    <citation type="submission" date="2013-11" db="EMBL/GenBank/DDBJ databases">
        <title>Metagenomic analysis of a methanogenic consortium involved in long chain n-alkane degradation.</title>
        <authorList>
            <person name="Davidova I.A."/>
            <person name="Callaghan A.V."/>
            <person name="Wawrik B."/>
            <person name="Pruitt S."/>
            <person name="Marks C."/>
            <person name="Duncan K.E."/>
            <person name="Suflita J.M."/>
        </authorList>
    </citation>
    <scope>NUCLEOTIDE SEQUENCE [LARGE SCALE GENOMIC DNA]</scope>
    <source>
        <strain evidence="3 4">SPR</strain>
    </source>
</reference>
<evidence type="ECO:0000313" key="4">
    <source>
        <dbReference type="Proteomes" id="UP000032233"/>
    </source>
</evidence>
<dbReference type="RefSeq" id="WP_044350512.1">
    <property type="nucleotide sequence ID" value="NZ_AZAC01000029.1"/>
</dbReference>
<dbReference type="STRING" id="1429043.X474_18615"/>
<feature type="region of interest" description="Disordered" evidence="1">
    <location>
        <begin position="1"/>
        <end position="22"/>
    </location>
</feature>
<keyword evidence="4" id="KW-1185">Reference proteome</keyword>